<dbReference type="SUPFAM" id="SSF52172">
    <property type="entry name" value="CheY-like"/>
    <property type="match status" value="1"/>
</dbReference>
<dbReference type="Pfam" id="PF00486">
    <property type="entry name" value="Trans_reg_C"/>
    <property type="match status" value="1"/>
</dbReference>
<dbReference type="InterPro" id="IPR036388">
    <property type="entry name" value="WH-like_DNA-bd_sf"/>
</dbReference>
<reference evidence="11 12" key="1">
    <citation type="submission" date="2020-08" db="EMBL/GenBank/DDBJ databases">
        <title>Bridging the membrane lipid divide: bacteria of the FCB group superphylum have the potential to synthesize archaeal ether lipids.</title>
        <authorList>
            <person name="Villanueva L."/>
            <person name="Von Meijenfeldt F.A.B."/>
            <person name="Westbye A.B."/>
            <person name="Yadav S."/>
            <person name="Hopmans E.C."/>
            <person name="Dutilh B.E."/>
            <person name="Sinninghe Damste J.S."/>
        </authorList>
    </citation>
    <scope>NUCLEOTIDE SEQUENCE [LARGE SCALE GENOMIC DNA]</scope>
    <source>
        <strain evidence="11">NIOZ-UU36</strain>
    </source>
</reference>
<evidence type="ECO:0000256" key="3">
    <source>
        <dbReference type="ARBA" id="ARBA00023015"/>
    </source>
</evidence>
<dbReference type="AlphaFoldDB" id="A0A8J6NLU5"/>
<evidence type="ECO:0000256" key="1">
    <source>
        <dbReference type="ARBA" id="ARBA00022553"/>
    </source>
</evidence>
<evidence type="ECO:0000256" key="4">
    <source>
        <dbReference type="ARBA" id="ARBA00023125"/>
    </source>
</evidence>
<dbReference type="Gene3D" id="6.10.250.690">
    <property type="match status" value="1"/>
</dbReference>
<evidence type="ECO:0000313" key="12">
    <source>
        <dbReference type="Proteomes" id="UP000614469"/>
    </source>
</evidence>
<dbReference type="FunFam" id="3.40.50.2300:FF:000001">
    <property type="entry name" value="DNA-binding response regulator PhoB"/>
    <property type="match status" value="1"/>
</dbReference>
<dbReference type="EMBL" id="JACNJN010000110">
    <property type="protein sequence ID" value="MBC8335446.1"/>
    <property type="molecule type" value="Genomic_DNA"/>
</dbReference>
<dbReference type="GO" id="GO:0032993">
    <property type="term" value="C:protein-DNA complex"/>
    <property type="evidence" value="ECO:0007669"/>
    <property type="project" value="TreeGrafter"/>
</dbReference>
<keyword evidence="5" id="KW-0804">Transcription</keyword>
<evidence type="ECO:0000256" key="6">
    <source>
        <dbReference type="PROSITE-ProRule" id="PRU00169"/>
    </source>
</evidence>
<dbReference type="InterPro" id="IPR011006">
    <property type="entry name" value="CheY-like_superfamily"/>
</dbReference>
<dbReference type="SMART" id="SM00862">
    <property type="entry name" value="Trans_reg_C"/>
    <property type="match status" value="1"/>
</dbReference>
<keyword evidence="2" id="KW-0902">Two-component regulatory system</keyword>
<keyword evidence="3" id="KW-0805">Transcription regulation</keyword>
<evidence type="ECO:0000256" key="7">
    <source>
        <dbReference type="PROSITE-ProRule" id="PRU01091"/>
    </source>
</evidence>
<feature type="modified residue" description="4-aspartylphosphate" evidence="6">
    <location>
        <position position="53"/>
    </location>
</feature>
<dbReference type="SUPFAM" id="SSF46894">
    <property type="entry name" value="C-terminal effector domain of the bipartite response regulators"/>
    <property type="match status" value="1"/>
</dbReference>
<dbReference type="PROSITE" id="PS50110">
    <property type="entry name" value="RESPONSE_REGULATORY"/>
    <property type="match status" value="1"/>
</dbReference>
<evidence type="ECO:0000256" key="2">
    <source>
        <dbReference type="ARBA" id="ARBA00023012"/>
    </source>
</evidence>
<dbReference type="InterPro" id="IPR016032">
    <property type="entry name" value="Sig_transdc_resp-reg_C-effctor"/>
</dbReference>
<organism evidence="11 12">
    <name type="scientific">Candidatus Desulfolinea nitratireducens</name>
    <dbReference type="NCBI Taxonomy" id="2841698"/>
    <lineage>
        <taxon>Bacteria</taxon>
        <taxon>Bacillati</taxon>
        <taxon>Chloroflexota</taxon>
        <taxon>Anaerolineae</taxon>
        <taxon>Anaerolineales</taxon>
        <taxon>Anaerolineales incertae sedis</taxon>
        <taxon>Candidatus Desulfolinea</taxon>
    </lineage>
</organism>
<gene>
    <name evidence="11" type="ORF">H8E29_09290</name>
</gene>
<dbReference type="CDD" id="cd00383">
    <property type="entry name" value="trans_reg_C"/>
    <property type="match status" value="1"/>
</dbReference>
<evidence type="ECO:0000313" key="11">
    <source>
        <dbReference type="EMBL" id="MBC8335446.1"/>
    </source>
</evidence>
<dbReference type="InterPro" id="IPR039420">
    <property type="entry name" value="WalR-like"/>
</dbReference>
<accession>A0A8J6NLU5</accession>
<protein>
    <submittedName>
        <fullName evidence="11">Response regulator transcription factor</fullName>
    </submittedName>
</protein>
<dbReference type="Proteomes" id="UP000614469">
    <property type="component" value="Unassembled WGS sequence"/>
</dbReference>
<keyword evidence="1 6" id="KW-0597">Phosphoprotein</keyword>
<sequence>MSKRILVVDDEIRYQRLLDANLQTDGYEIITASNGVEAIELFSSQPFDLILLDVMMPELDGFQTCQRIREYSNVPIIMLTAKGDEKDRVRGLDLGADDYLAKPFSATELLARVRAVLRRAEVTTNITQTRYFSHEEIRVDFARAEVWRDNEKDPIPLSATEYRLLLQFVHNVGKIMSAEELLTSIWGPEYRNEKEILWVSIARLRQKLEKDSHAPTHIVTRTGLGYLMPPTDDDQSGNNNIAEEKSE</sequence>
<feature type="domain" description="OmpR/PhoB-type" evidence="10">
    <location>
        <begin position="127"/>
        <end position="230"/>
    </location>
</feature>
<dbReference type="PANTHER" id="PTHR48111:SF50">
    <property type="entry name" value="KDP OPERON TRANSCRIPTIONAL REGULATORY PROTEIN KDPE"/>
    <property type="match status" value="1"/>
</dbReference>
<name>A0A8J6NLU5_9CHLR</name>
<dbReference type="SMART" id="SM00448">
    <property type="entry name" value="REC"/>
    <property type="match status" value="1"/>
</dbReference>
<dbReference type="GO" id="GO:0005829">
    <property type="term" value="C:cytosol"/>
    <property type="evidence" value="ECO:0007669"/>
    <property type="project" value="TreeGrafter"/>
</dbReference>
<evidence type="ECO:0000259" key="10">
    <source>
        <dbReference type="PROSITE" id="PS51755"/>
    </source>
</evidence>
<keyword evidence="4 7" id="KW-0238">DNA-binding</keyword>
<dbReference type="GO" id="GO:0000976">
    <property type="term" value="F:transcription cis-regulatory region binding"/>
    <property type="evidence" value="ECO:0007669"/>
    <property type="project" value="TreeGrafter"/>
</dbReference>
<dbReference type="InterPro" id="IPR001867">
    <property type="entry name" value="OmpR/PhoB-type_DNA-bd"/>
</dbReference>
<dbReference type="Gene3D" id="1.10.10.10">
    <property type="entry name" value="Winged helix-like DNA-binding domain superfamily/Winged helix DNA-binding domain"/>
    <property type="match status" value="1"/>
</dbReference>
<dbReference type="PROSITE" id="PS51755">
    <property type="entry name" value="OMPR_PHOB"/>
    <property type="match status" value="1"/>
</dbReference>
<evidence type="ECO:0000256" key="8">
    <source>
        <dbReference type="SAM" id="MobiDB-lite"/>
    </source>
</evidence>
<evidence type="ECO:0000256" key="5">
    <source>
        <dbReference type="ARBA" id="ARBA00023163"/>
    </source>
</evidence>
<dbReference type="Gene3D" id="3.40.50.2300">
    <property type="match status" value="1"/>
</dbReference>
<evidence type="ECO:0000259" key="9">
    <source>
        <dbReference type="PROSITE" id="PS50110"/>
    </source>
</evidence>
<dbReference type="GO" id="GO:0006355">
    <property type="term" value="P:regulation of DNA-templated transcription"/>
    <property type="evidence" value="ECO:0007669"/>
    <property type="project" value="InterPro"/>
</dbReference>
<proteinExistence type="predicted"/>
<dbReference type="InterPro" id="IPR001789">
    <property type="entry name" value="Sig_transdc_resp-reg_receiver"/>
</dbReference>
<feature type="domain" description="Response regulatory" evidence="9">
    <location>
        <begin position="4"/>
        <end position="117"/>
    </location>
</feature>
<comment type="caution">
    <text evidence="11">The sequence shown here is derived from an EMBL/GenBank/DDBJ whole genome shotgun (WGS) entry which is preliminary data.</text>
</comment>
<feature type="region of interest" description="Disordered" evidence="8">
    <location>
        <begin position="223"/>
        <end position="247"/>
    </location>
</feature>
<dbReference type="PANTHER" id="PTHR48111">
    <property type="entry name" value="REGULATOR OF RPOS"/>
    <property type="match status" value="1"/>
</dbReference>
<dbReference type="GO" id="GO:0000156">
    <property type="term" value="F:phosphorelay response regulator activity"/>
    <property type="evidence" value="ECO:0007669"/>
    <property type="project" value="TreeGrafter"/>
</dbReference>
<dbReference type="Pfam" id="PF00072">
    <property type="entry name" value="Response_reg"/>
    <property type="match status" value="1"/>
</dbReference>
<feature type="DNA-binding region" description="OmpR/PhoB-type" evidence="7">
    <location>
        <begin position="127"/>
        <end position="230"/>
    </location>
</feature>